<feature type="region of interest" description="Disordered" evidence="1">
    <location>
        <begin position="92"/>
        <end position="112"/>
    </location>
</feature>
<name>A0A8H5IVZ1_9HYPO</name>
<accession>A0A8H5IVZ1</accession>
<organism evidence="2 3">
    <name type="scientific">Fusarium mexicanum</name>
    <dbReference type="NCBI Taxonomy" id="751941"/>
    <lineage>
        <taxon>Eukaryota</taxon>
        <taxon>Fungi</taxon>
        <taxon>Dikarya</taxon>
        <taxon>Ascomycota</taxon>
        <taxon>Pezizomycotina</taxon>
        <taxon>Sordariomycetes</taxon>
        <taxon>Hypocreomycetidae</taxon>
        <taxon>Hypocreales</taxon>
        <taxon>Nectriaceae</taxon>
        <taxon>Fusarium</taxon>
        <taxon>Fusarium fujikuroi species complex</taxon>
    </lineage>
</organism>
<proteinExistence type="predicted"/>
<protein>
    <submittedName>
        <fullName evidence="2">Peptidase (PNG1)</fullName>
    </submittedName>
</protein>
<dbReference type="EMBL" id="JAAOAM010000159">
    <property type="protein sequence ID" value="KAF5543005.1"/>
    <property type="molecule type" value="Genomic_DNA"/>
</dbReference>
<comment type="caution">
    <text evidence="2">The sequence shown here is derived from an EMBL/GenBank/DDBJ whole genome shotgun (WGS) entry which is preliminary data.</text>
</comment>
<keyword evidence="3" id="KW-1185">Reference proteome</keyword>
<gene>
    <name evidence="2" type="ORF">FMEXI_7241</name>
</gene>
<sequence>MFCDLLVNKPRFAKAISDPNFHPTGVTPLWVLRSFFIGPDASRCPPYITVMCSDERLSRHLVDCIRVKLKSSEMKYLTDWGVTRLPNVHVSKFGSPTGSPSTSPEEFPQHEEKDNSVQKIRVHFTETGLPLTIPNDMVRASWAKEQHRCGIRLRILEASGSMVFDWALVVMPSLKTYVRRPDKWEDLNVVETMSGNFRPVLVAPEIPVHGTPVVLATPGALCLRGIVTGEDAFLNMPGSPNPYIAWVLRMEQPWLIRSGDSGSWAFDADNGDLLGILVAGCPELHEAYIIPAYRVFDLDNVKNPMILVAVLLNESEDRKLVLGPPTDGDRPSWKGRFLALPCIQVDESLDEKQNLERLLSSKMGFESMSYDQAGKMELEPRDSRFWLKGHKIYVDVTAYKVILPDEEWKSTSSRLYEMKVVDVDLNYAAKKVADNGIG</sequence>
<evidence type="ECO:0000313" key="3">
    <source>
        <dbReference type="Proteomes" id="UP000522262"/>
    </source>
</evidence>
<evidence type="ECO:0000256" key="1">
    <source>
        <dbReference type="SAM" id="MobiDB-lite"/>
    </source>
</evidence>
<reference evidence="2 3" key="1">
    <citation type="submission" date="2020-05" db="EMBL/GenBank/DDBJ databases">
        <title>Identification and distribution of gene clusters putatively required for synthesis of sphingolipid metabolism inhibitors in phylogenetically diverse species of the filamentous fungus Fusarium.</title>
        <authorList>
            <person name="Kim H.-S."/>
            <person name="Busman M."/>
            <person name="Brown D.W."/>
            <person name="Divon H."/>
            <person name="Uhlig S."/>
            <person name="Proctor R.H."/>
        </authorList>
    </citation>
    <scope>NUCLEOTIDE SEQUENCE [LARGE SCALE GENOMIC DNA]</scope>
    <source>
        <strain evidence="2 3">NRRL 53147</strain>
    </source>
</reference>
<evidence type="ECO:0000313" key="2">
    <source>
        <dbReference type="EMBL" id="KAF5543005.1"/>
    </source>
</evidence>
<dbReference type="AlphaFoldDB" id="A0A8H5IVZ1"/>
<dbReference type="Proteomes" id="UP000522262">
    <property type="component" value="Unassembled WGS sequence"/>
</dbReference>
<feature type="compositionally biased region" description="Low complexity" evidence="1">
    <location>
        <begin position="93"/>
        <end position="106"/>
    </location>
</feature>